<dbReference type="Proteomes" id="UP000188268">
    <property type="component" value="Unassembled WGS sequence"/>
</dbReference>
<dbReference type="AlphaFoldDB" id="A0A1R3J4I9"/>
<keyword evidence="2" id="KW-1185">Reference proteome</keyword>
<dbReference type="Gramene" id="OMO89759">
    <property type="protein sequence ID" value="OMO89759"/>
    <property type="gene ID" value="CCACVL1_07653"/>
</dbReference>
<accession>A0A1R3J4I9</accession>
<evidence type="ECO:0000313" key="2">
    <source>
        <dbReference type="Proteomes" id="UP000188268"/>
    </source>
</evidence>
<proteinExistence type="predicted"/>
<evidence type="ECO:0000313" key="1">
    <source>
        <dbReference type="EMBL" id="OMO89759.1"/>
    </source>
</evidence>
<comment type="caution">
    <text evidence="1">The sequence shown here is derived from an EMBL/GenBank/DDBJ whole genome shotgun (WGS) entry which is preliminary data.</text>
</comment>
<organism evidence="1 2">
    <name type="scientific">Corchorus capsularis</name>
    <name type="common">Jute</name>
    <dbReference type="NCBI Taxonomy" id="210143"/>
    <lineage>
        <taxon>Eukaryota</taxon>
        <taxon>Viridiplantae</taxon>
        <taxon>Streptophyta</taxon>
        <taxon>Embryophyta</taxon>
        <taxon>Tracheophyta</taxon>
        <taxon>Spermatophyta</taxon>
        <taxon>Magnoliopsida</taxon>
        <taxon>eudicotyledons</taxon>
        <taxon>Gunneridae</taxon>
        <taxon>Pentapetalae</taxon>
        <taxon>rosids</taxon>
        <taxon>malvids</taxon>
        <taxon>Malvales</taxon>
        <taxon>Malvaceae</taxon>
        <taxon>Grewioideae</taxon>
        <taxon>Apeibeae</taxon>
        <taxon>Corchorus</taxon>
    </lineage>
</organism>
<name>A0A1R3J4I9_COCAP</name>
<reference evidence="1 2" key="1">
    <citation type="submission" date="2013-09" db="EMBL/GenBank/DDBJ databases">
        <title>Corchorus capsularis genome sequencing.</title>
        <authorList>
            <person name="Alam M."/>
            <person name="Haque M.S."/>
            <person name="Islam M.S."/>
            <person name="Emdad E.M."/>
            <person name="Islam M.M."/>
            <person name="Ahmed B."/>
            <person name="Halim A."/>
            <person name="Hossen Q.M.M."/>
            <person name="Hossain M.Z."/>
            <person name="Ahmed R."/>
            <person name="Khan M.M."/>
            <person name="Islam R."/>
            <person name="Rashid M.M."/>
            <person name="Khan S.A."/>
            <person name="Rahman M.S."/>
            <person name="Alam M."/>
        </authorList>
    </citation>
    <scope>NUCLEOTIDE SEQUENCE [LARGE SCALE GENOMIC DNA]</scope>
    <source>
        <strain evidence="2">cv. CVL-1</strain>
        <tissue evidence="1">Whole seedling</tissue>
    </source>
</reference>
<protein>
    <submittedName>
        <fullName evidence="1">Uncharacterized protein</fullName>
    </submittedName>
</protein>
<sequence>MSKKWESLLLGVTSTYKCLLHENAPSSCTPQLSGGVCSPSWR</sequence>
<dbReference type="EMBL" id="AWWV01008605">
    <property type="protein sequence ID" value="OMO89759.1"/>
    <property type="molecule type" value="Genomic_DNA"/>
</dbReference>
<gene>
    <name evidence="1" type="ORF">CCACVL1_07653</name>
</gene>